<dbReference type="OMA" id="VWRQFLD"/>
<evidence type="ECO:0000313" key="20">
    <source>
        <dbReference type="Ensembl" id="ENSTRUP00000009951.3"/>
    </source>
</evidence>
<accession>H2SC22</accession>
<dbReference type="Pfam" id="PF00501">
    <property type="entry name" value="AMP-binding"/>
    <property type="match status" value="1"/>
</dbReference>
<evidence type="ECO:0000256" key="15">
    <source>
        <dbReference type="ARBA" id="ARBA00036527"/>
    </source>
</evidence>
<keyword evidence="11" id="KW-0443">Lipid metabolism</keyword>
<dbReference type="PANTHER" id="PTHR43107">
    <property type="entry name" value="LONG-CHAIN FATTY ACID TRANSPORT PROTEIN"/>
    <property type="match status" value="1"/>
</dbReference>
<dbReference type="SUPFAM" id="SSF56801">
    <property type="entry name" value="Acetyl-CoA synthetase-like"/>
    <property type="match status" value="1"/>
</dbReference>
<dbReference type="EC" id="6.2.1.3" evidence="14"/>
<keyword evidence="21" id="KW-1185">Reference proteome</keyword>
<dbReference type="AlphaFoldDB" id="H2SC22"/>
<evidence type="ECO:0000256" key="16">
    <source>
        <dbReference type="ARBA" id="ARBA00041297"/>
    </source>
</evidence>
<dbReference type="InterPro" id="IPR025110">
    <property type="entry name" value="AMP-bd_C"/>
</dbReference>
<keyword evidence="6" id="KW-0812">Transmembrane</keyword>
<dbReference type="GeneTree" id="ENSGT00940000159700"/>
<sequence length="624" mass="69990">MSLCLGLVSALCAGLLFALALQKLRFPYFWRDLFFLFRVVRYGVKLELFRFTSSVCTVLDRFVQQAQRIPDKPFVVYDGRVHTYQDVDRRSNRLANVFHHTAKLKKGDCVAVLMSNEPDFLCVWFGLAKAGCSVAFLNTNIKSKSLLHCFTCCGATTLIVGSDLVESLDGILSTLLEDKIQVWTMRSQWRNSQVHTLLDKLDAASDQPVPAELRACTSLKTPTLYIFTSGTTGLPKAAVISQLQSLKAAAGFWAFGGTEEDVVYIPLPLYHSAASLVGIGGTIQLGATCVLKKKFSASKFWSDCREQGVTIFQYIGELCRYLCNQPKNDLDRDHKVRMGVGNGLRPDVWREFHNRFGKVRMCEVYGSTEGNLCFMNHIGKIGTVGRSNALYKLLFKYDLVKYDMMKDLPAKDQRGFCHGHLSSGETGLLLSKVSSISPFFGYAGSKSLTEKKLMRDVFAKGDVYFNTGDLMVEDQHGFICFRDRVGDTYRWKGENVATTEVAESLGLVDFIQEVNVYGVEVPGQEGRAGMAAVITRPGATFDGKKLFEHAMRDLPAYARPLFIRLQEEMEMTSTFKQQKFQLVQSGFNPSRVLDPLYVLDSQQQNYVPLTDSVYQNILSGEHRL</sequence>
<comment type="subcellular location">
    <subcellularLocation>
        <location evidence="1">Cell membrane</location>
        <topology evidence="1">Multi-pass membrane protein</topology>
    </subcellularLocation>
</comment>
<evidence type="ECO:0000256" key="17">
    <source>
        <dbReference type="ARBA" id="ARBA00048666"/>
    </source>
</evidence>
<protein>
    <recommendedName>
        <fullName evidence="14">long-chain-fatty-acid--CoA ligase</fullName>
        <ecNumber evidence="14">6.2.1.3</ecNumber>
    </recommendedName>
    <alternativeName>
        <fullName evidence="16">Long-chain-fatty-acid--CoA ligase</fullName>
    </alternativeName>
</protein>
<evidence type="ECO:0000256" key="9">
    <source>
        <dbReference type="ARBA" id="ARBA00022989"/>
    </source>
</evidence>
<comment type="catalytic activity">
    <reaction evidence="15">
        <text>a very long-chain fatty acid + ATP + CoA = a very long-chain fatty acyl-CoA + AMP + diphosphate</text>
        <dbReference type="Rhea" id="RHEA:54536"/>
        <dbReference type="ChEBI" id="CHEBI:30616"/>
        <dbReference type="ChEBI" id="CHEBI:33019"/>
        <dbReference type="ChEBI" id="CHEBI:57287"/>
        <dbReference type="ChEBI" id="CHEBI:58950"/>
        <dbReference type="ChEBI" id="CHEBI:138261"/>
        <dbReference type="ChEBI" id="CHEBI:456215"/>
    </reaction>
    <physiologicalReaction direction="left-to-right" evidence="15">
        <dbReference type="Rhea" id="RHEA:54537"/>
    </physiologicalReaction>
</comment>
<keyword evidence="3" id="KW-0813">Transport</keyword>
<organism evidence="20 21">
    <name type="scientific">Takifugu rubripes</name>
    <name type="common">Japanese pufferfish</name>
    <name type="synonym">Fugu rubripes</name>
    <dbReference type="NCBI Taxonomy" id="31033"/>
    <lineage>
        <taxon>Eukaryota</taxon>
        <taxon>Metazoa</taxon>
        <taxon>Chordata</taxon>
        <taxon>Craniata</taxon>
        <taxon>Vertebrata</taxon>
        <taxon>Euteleostomi</taxon>
        <taxon>Actinopterygii</taxon>
        <taxon>Neopterygii</taxon>
        <taxon>Teleostei</taxon>
        <taxon>Neoteleostei</taxon>
        <taxon>Acanthomorphata</taxon>
        <taxon>Eupercaria</taxon>
        <taxon>Tetraodontiformes</taxon>
        <taxon>Tetradontoidea</taxon>
        <taxon>Tetraodontidae</taxon>
        <taxon>Takifugu</taxon>
    </lineage>
</organism>
<gene>
    <name evidence="20" type="primary">slc27a6</name>
</gene>
<dbReference type="GO" id="GO:0000166">
    <property type="term" value="F:nucleotide binding"/>
    <property type="evidence" value="ECO:0007669"/>
    <property type="project" value="UniProtKB-KW"/>
</dbReference>
<comment type="similarity">
    <text evidence="2">Belongs to the ATP-dependent AMP-binding enzyme family.</text>
</comment>
<dbReference type="InterPro" id="IPR045851">
    <property type="entry name" value="AMP-bd_C_sf"/>
</dbReference>
<keyword evidence="7" id="KW-0547">Nucleotide-binding</keyword>
<reference evidence="20 21" key="1">
    <citation type="journal article" date="2011" name="Genome Biol. Evol.">
        <title>Integration of the genetic map and genome assembly of fugu facilitates insights into distinct features of genome evolution in teleosts and mammals.</title>
        <authorList>
            <person name="Kai W."/>
            <person name="Kikuchi K."/>
            <person name="Tohari S."/>
            <person name="Chew A.K."/>
            <person name="Tay A."/>
            <person name="Fujiwara A."/>
            <person name="Hosoya S."/>
            <person name="Suetake H."/>
            <person name="Naruse K."/>
            <person name="Brenner S."/>
            <person name="Suzuki Y."/>
            <person name="Venkatesh B."/>
        </authorList>
    </citation>
    <scope>NUCLEOTIDE SEQUENCE [LARGE SCALE GENOMIC DNA]</scope>
</reference>
<keyword evidence="8" id="KW-0276">Fatty acid metabolism</keyword>
<dbReference type="Proteomes" id="UP000005226">
    <property type="component" value="Chromosome 6"/>
</dbReference>
<dbReference type="FunFam" id="3.40.50.12780:FF:000005">
    <property type="entry name" value="Solute carrier family 27 member 6"/>
    <property type="match status" value="1"/>
</dbReference>
<dbReference type="InterPro" id="IPR042099">
    <property type="entry name" value="ANL_N_sf"/>
</dbReference>
<name>H2SC22_TAKRU</name>
<evidence type="ECO:0000256" key="2">
    <source>
        <dbReference type="ARBA" id="ARBA00006432"/>
    </source>
</evidence>
<dbReference type="GO" id="GO:0005324">
    <property type="term" value="F:long-chain fatty acid transmembrane transporter activity"/>
    <property type="evidence" value="ECO:0007669"/>
    <property type="project" value="TreeGrafter"/>
</dbReference>
<dbReference type="STRING" id="31033.ENSTRUP00000009951"/>
<evidence type="ECO:0000256" key="3">
    <source>
        <dbReference type="ARBA" id="ARBA00022448"/>
    </source>
</evidence>
<dbReference type="NCBIfam" id="NF006134">
    <property type="entry name" value="PRK08279.1"/>
    <property type="match status" value="1"/>
</dbReference>
<evidence type="ECO:0000256" key="11">
    <source>
        <dbReference type="ARBA" id="ARBA00023098"/>
    </source>
</evidence>
<dbReference type="GO" id="GO:0005886">
    <property type="term" value="C:plasma membrane"/>
    <property type="evidence" value="ECO:0007669"/>
    <property type="project" value="UniProtKB-SubCell"/>
</dbReference>
<evidence type="ECO:0000256" key="6">
    <source>
        <dbReference type="ARBA" id="ARBA00022692"/>
    </source>
</evidence>
<evidence type="ECO:0000256" key="7">
    <source>
        <dbReference type="ARBA" id="ARBA00022741"/>
    </source>
</evidence>
<keyword evidence="10" id="KW-0445">Lipid transport</keyword>
<evidence type="ECO:0000256" key="5">
    <source>
        <dbReference type="ARBA" id="ARBA00022598"/>
    </source>
</evidence>
<dbReference type="Gene3D" id="3.40.50.12780">
    <property type="entry name" value="N-terminal domain of ligase-like"/>
    <property type="match status" value="1"/>
</dbReference>
<dbReference type="GO" id="GO:0004467">
    <property type="term" value="F:long-chain fatty acid-CoA ligase activity"/>
    <property type="evidence" value="ECO:0007669"/>
    <property type="project" value="UniProtKB-EC"/>
</dbReference>
<dbReference type="Gene3D" id="3.30.300.30">
    <property type="match status" value="1"/>
</dbReference>
<keyword evidence="12" id="KW-0472">Membrane</keyword>
<evidence type="ECO:0000256" key="4">
    <source>
        <dbReference type="ARBA" id="ARBA00022475"/>
    </source>
</evidence>
<evidence type="ECO:0000256" key="14">
    <source>
        <dbReference type="ARBA" id="ARBA00026121"/>
    </source>
</evidence>
<reference evidence="20" key="3">
    <citation type="submission" date="2025-09" db="UniProtKB">
        <authorList>
            <consortium name="Ensembl"/>
        </authorList>
    </citation>
    <scope>IDENTIFICATION</scope>
</reference>
<comment type="catalytic activity">
    <reaction evidence="17">
        <text>tetracosanoate + ATP + CoA = tetracosanoyl-CoA + AMP + diphosphate</text>
        <dbReference type="Rhea" id="RHEA:33639"/>
        <dbReference type="ChEBI" id="CHEBI:30616"/>
        <dbReference type="ChEBI" id="CHEBI:31014"/>
        <dbReference type="ChEBI" id="CHEBI:33019"/>
        <dbReference type="ChEBI" id="CHEBI:57287"/>
        <dbReference type="ChEBI" id="CHEBI:65052"/>
        <dbReference type="ChEBI" id="CHEBI:456215"/>
    </reaction>
    <physiologicalReaction direction="left-to-right" evidence="17">
        <dbReference type="Rhea" id="RHEA:33640"/>
    </physiologicalReaction>
</comment>
<dbReference type="InParanoid" id="H2SC22"/>
<comment type="catalytic activity">
    <reaction evidence="13">
        <text>a long-chain fatty acid + ATP + CoA = a long-chain fatty acyl-CoA + AMP + diphosphate</text>
        <dbReference type="Rhea" id="RHEA:15421"/>
        <dbReference type="ChEBI" id="CHEBI:30616"/>
        <dbReference type="ChEBI" id="CHEBI:33019"/>
        <dbReference type="ChEBI" id="CHEBI:57287"/>
        <dbReference type="ChEBI" id="CHEBI:57560"/>
        <dbReference type="ChEBI" id="CHEBI:83139"/>
        <dbReference type="ChEBI" id="CHEBI:456215"/>
        <dbReference type="EC" id="6.2.1.3"/>
    </reaction>
    <physiologicalReaction direction="left-to-right" evidence="13">
        <dbReference type="Rhea" id="RHEA:15422"/>
    </physiologicalReaction>
</comment>
<reference evidence="20" key="2">
    <citation type="submission" date="2025-08" db="UniProtKB">
        <authorList>
            <consortium name="Ensembl"/>
        </authorList>
    </citation>
    <scope>IDENTIFICATION</scope>
</reference>
<dbReference type="InterPro" id="IPR020845">
    <property type="entry name" value="AMP-binding_CS"/>
</dbReference>
<evidence type="ECO:0000259" key="19">
    <source>
        <dbReference type="Pfam" id="PF13193"/>
    </source>
</evidence>
<evidence type="ECO:0000256" key="12">
    <source>
        <dbReference type="ARBA" id="ARBA00023136"/>
    </source>
</evidence>
<dbReference type="FunFam" id="3.30.300.30:FF:000002">
    <property type="entry name" value="Long-chain fatty acid transport protein 1"/>
    <property type="match status" value="1"/>
</dbReference>
<proteinExistence type="inferred from homology"/>
<evidence type="ECO:0000256" key="8">
    <source>
        <dbReference type="ARBA" id="ARBA00022832"/>
    </source>
</evidence>
<evidence type="ECO:0000313" key="21">
    <source>
        <dbReference type="Proteomes" id="UP000005226"/>
    </source>
</evidence>
<evidence type="ECO:0000256" key="10">
    <source>
        <dbReference type="ARBA" id="ARBA00023055"/>
    </source>
</evidence>
<evidence type="ECO:0000256" key="13">
    <source>
        <dbReference type="ARBA" id="ARBA00024484"/>
    </source>
</evidence>
<dbReference type="GO" id="GO:0044539">
    <property type="term" value="P:long-chain fatty acid import into cell"/>
    <property type="evidence" value="ECO:0007669"/>
    <property type="project" value="TreeGrafter"/>
</dbReference>
<evidence type="ECO:0000259" key="18">
    <source>
        <dbReference type="Pfam" id="PF00501"/>
    </source>
</evidence>
<evidence type="ECO:0000256" key="1">
    <source>
        <dbReference type="ARBA" id="ARBA00004651"/>
    </source>
</evidence>
<keyword evidence="5" id="KW-0436">Ligase</keyword>
<dbReference type="GO" id="GO:0005789">
    <property type="term" value="C:endoplasmic reticulum membrane"/>
    <property type="evidence" value="ECO:0007669"/>
    <property type="project" value="TreeGrafter"/>
</dbReference>
<dbReference type="PANTHER" id="PTHR43107:SF10">
    <property type="entry name" value="LONG-CHAIN FATTY ACID TRANSPORT PROTEIN 6"/>
    <property type="match status" value="1"/>
</dbReference>
<dbReference type="Ensembl" id="ENSTRUT00000010007.3">
    <property type="protein sequence ID" value="ENSTRUP00000009951.3"/>
    <property type="gene ID" value="ENSTRUG00000004205.3"/>
</dbReference>
<keyword evidence="4" id="KW-1003">Cell membrane</keyword>
<dbReference type="Pfam" id="PF13193">
    <property type="entry name" value="AMP-binding_C"/>
    <property type="match status" value="1"/>
</dbReference>
<feature type="domain" description="AMP-binding enzyme C-terminal" evidence="19">
    <location>
        <begin position="500"/>
        <end position="576"/>
    </location>
</feature>
<dbReference type="InterPro" id="IPR000873">
    <property type="entry name" value="AMP-dep_synth/lig_dom"/>
</dbReference>
<keyword evidence="9" id="KW-1133">Transmembrane helix</keyword>
<dbReference type="PROSITE" id="PS00455">
    <property type="entry name" value="AMP_BINDING"/>
    <property type="match status" value="1"/>
</dbReference>
<feature type="domain" description="AMP-dependent synthetase/ligase" evidence="18">
    <location>
        <begin position="63"/>
        <end position="387"/>
    </location>
</feature>